<dbReference type="SUPFAM" id="SSF53223">
    <property type="entry name" value="Aminoacid dehydrogenase-like, N-terminal domain"/>
    <property type="match status" value="1"/>
</dbReference>
<feature type="active site" description="Proton donor/acceptor" evidence="5">
    <location>
        <position position="118"/>
    </location>
</feature>
<evidence type="ECO:0000256" key="2">
    <source>
        <dbReference type="ARBA" id="ARBA00022857"/>
    </source>
</evidence>
<comment type="pathway">
    <text evidence="6">Metabolic intermediate biosynthesis; chorismate biosynthesis; chorismate from D-erythrose 4-phosphate and phosphoenolpyruvate: step 4/7.</text>
</comment>
<accession>A0A150JJS6</accession>
<dbReference type="Pfam" id="PF08501">
    <property type="entry name" value="Shikimate_dh_N"/>
    <property type="match status" value="1"/>
</dbReference>
<dbReference type="HAMAP" id="MF_00222">
    <property type="entry name" value="Shikimate_DH_AroE"/>
    <property type="match status" value="1"/>
</dbReference>
<dbReference type="NCBIfam" id="TIGR00507">
    <property type="entry name" value="aroE"/>
    <property type="match status" value="1"/>
</dbReference>
<comment type="catalytic activity">
    <reaction evidence="5">
        <text>3-dehydroquinate = 3-dehydroshikimate + H2O</text>
        <dbReference type="Rhea" id="RHEA:21096"/>
        <dbReference type="ChEBI" id="CHEBI:15377"/>
        <dbReference type="ChEBI" id="CHEBI:16630"/>
        <dbReference type="ChEBI" id="CHEBI:32364"/>
        <dbReference type="EC" id="4.2.1.10"/>
    </reaction>
</comment>
<dbReference type="Gene3D" id="3.40.50.10860">
    <property type="entry name" value="Leucine Dehydrogenase, chain A, domain 1"/>
    <property type="match status" value="1"/>
</dbReference>
<dbReference type="Pfam" id="PF01487">
    <property type="entry name" value="DHquinase_I"/>
    <property type="match status" value="1"/>
</dbReference>
<dbReference type="EC" id="1.1.1.25" evidence="6"/>
<accession>A0A150JBI7</accession>
<dbReference type="GO" id="GO:0009073">
    <property type="term" value="P:aromatic amino acid family biosynthetic process"/>
    <property type="evidence" value="ECO:0007669"/>
    <property type="project" value="UniProtKB-KW"/>
</dbReference>
<comment type="caution">
    <text evidence="6">Lacks conserved residue(s) required for the propagation of feature annotation.</text>
</comment>
<dbReference type="InterPro" id="IPR041121">
    <property type="entry name" value="SDH_C"/>
</dbReference>
<evidence type="ECO:0000313" key="12">
    <source>
        <dbReference type="Proteomes" id="UP000092420"/>
    </source>
</evidence>
<evidence type="ECO:0000259" key="9">
    <source>
        <dbReference type="Pfam" id="PF18317"/>
    </source>
</evidence>
<gene>
    <name evidence="6 11" type="primary">aroE</name>
    <name evidence="5" type="synonym">aroD</name>
    <name evidence="10" type="ORF">AN188_00984</name>
    <name evidence="11" type="ORF">APG09_01014</name>
</gene>
<feature type="binding site" evidence="5">
    <location>
        <position position="204"/>
    </location>
    <ligand>
        <name>3-dehydroquinate</name>
        <dbReference type="ChEBI" id="CHEBI:32364"/>
    </ligand>
</feature>
<comment type="similarity">
    <text evidence="6">Belongs to the shikimate dehydrogenase family.</text>
</comment>
<feature type="binding site" evidence="6">
    <location>
        <position position="458"/>
    </location>
    <ligand>
        <name>NADP(+)</name>
        <dbReference type="ChEBI" id="CHEBI:58349"/>
    </ligand>
</feature>
<dbReference type="GO" id="GO:0008652">
    <property type="term" value="P:amino acid biosynthetic process"/>
    <property type="evidence" value="ECO:0007669"/>
    <property type="project" value="UniProtKB-KW"/>
</dbReference>
<organism evidence="11">
    <name type="scientific">Candidatus Methanofastidiosum methylothiophilum</name>
    <dbReference type="NCBI Taxonomy" id="1705564"/>
    <lineage>
        <taxon>Archaea</taxon>
        <taxon>Methanobacteriati</taxon>
        <taxon>Methanobacteriota</taxon>
        <taxon>Stenosarchaea group</taxon>
        <taxon>Candidatus Methanofastidiosia</taxon>
        <taxon>Candidatus Methanofastidiosales</taxon>
        <taxon>Candidatus Methanofastidiosaceae</taxon>
        <taxon>Candidatus Methanofastidiosum</taxon>
    </lineage>
</organism>
<dbReference type="AlphaFoldDB" id="A0A150JJS6"/>
<comment type="subunit">
    <text evidence="5">Homodimer.</text>
</comment>
<feature type="binding site" evidence="5">
    <location>
        <position position="5"/>
    </location>
    <ligand>
        <name>3-dehydroquinate</name>
        <dbReference type="ChEBI" id="CHEBI:32364"/>
    </ligand>
</feature>
<feature type="binding site" evidence="6">
    <location>
        <position position="435"/>
    </location>
    <ligand>
        <name>NADP(+)</name>
        <dbReference type="ChEBI" id="CHEBI:58349"/>
    </ligand>
</feature>
<comment type="similarity">
    <text evidence="5">Belongs to the type-I 3-dehydroquinase family.</text>
</comment>
<dbReference type="InterPro" id="IPR046346">
    <property type="entry name" value="Aminoacid_DH-like_N_sf"/>
</dbReference>
<dbReference type="SUPFAM" id="SSF51735">
    <property type="entry name" value="NAD(P)-binding Rossmann-fold domains"/>
    <property type="match status" value="1"/>
</dbReference>
<feature type="binding site" evidence="6">
    <location>
        <position position="324"/>
    </location>
    <ligand>
        <name>shikimate</name>
        <dbReference type="ChEBI" id="CHEBI:36208"/>
    </ligand>
</feature>
<dbReference type="InterPro" id="IPR006151">
    <property type="entry name" value="Shikm_DH/Glu-tRNA_Rdtase"/>
</dbReference>
<feature type="binding site" evidence="5">
    <location>
        <position position="208"/>
    </location>
    <ligand>
        <name>3-dehydroquinate</name>
        <dbReference type="ChEBI" id="CHEBI:32364"/>
    </ligand>
</feature>
<evidence type="ECO:0000313" key="10">
    <source>
        <dbReference type="EMBL" id="KYC54593.1"/>
    </source>
</evidence>
<name>A0A150JJS6_9EURY</name>
<comment type="caution">
    <text evidence="11">The sequence shown here is derived from an EMBL/GenBank/DDBJ whole genome shotgun (WGS) entry which is preliminary data.</text>
</comment>
<feature type="domain" description="Quinate/shikimate 5-dehydrogenase/glutamyl-tRNA reductase" evidence="7">
    <location>
        <begin position="334"/>
        <end position="388"/>
    </location>
</feature>
<evidence type="ECO:0000256" key="6">
    <source>
        <dbReference type="HAMAP-Rule" id="MF_00222"/>
    </source>
</evidence>
<dbReference type="EC" id="4.2.1.10" evidence="5"/>
<evidence type="ECO:0000256" key="1">
    <source>
        <dbReference type="ARBA" id="ARBA00022605"/>
    </source>
</evidence>
<keyword evidence="4 5" id="KW-0057">Aromatic amino acid biosynthesis</keyword>
<evidence type="ECO:0000259" key="7">
    <source>
        <dbReference type="Pfam" id="PF01488"/>
    </source>
</evidence>
<keyword evidence="5" id="KW-0704">Schiff base</keyword>
<dbReference type="InterPro" id="IPR013708">
    <property type="entry name" value="Shikimate_DH-bd_N"/>
</dbReference>
<comment type="pathway">
    <text evidence="5">Metabolic intermediate biosynthesis; chorismate biosynthesis; chorismate from D-erythrose 4-phosphate and phosphoenolpyruvate: step 3/7.</text>
</comment>
<keyword evidence="1 5" id="KW-0028">Amino-acid biosynthesis</keyword>
<dbReference type="UniPathway" id="UPA00053">
    <property type="reaction ID" value="UER00086"/>
</dbReference>
<evidence type="ECO:0000256" key="4">
    <source>
        <dbReference type="ARBA" id="ARBA00023141"/>
    </source>
</evidence>
<comment type="catalytic activity">
    <reaction evidence="6">
        <text>shikimate + NADP(+) = 3-dehydroshikimate + NADPH + H(+)</text>
        <dbReference type="Rhea" id="RHEA:17737"/>
        <dbReference type="ChEBI" id="CHEBI:15378"/>
        <dbReference type="ChEBI" id="CHEBI:16630"/>
        <dbReference type="ChEBI" id="CHEBI:36208"/>
        <dbReference type="ChEBI" id="CHEBI:57783"/>
        <dbReference type="ChEBI" id="CHEBI:58349"/>
        <dbReference type="EC" id="1.1.1.25"/>
    </reaction>
</comment>
<feature type="binding site" evidence="5">
    <location>
        <begin position="29"/>
        <end position="31"/>
    </location>
    <ligand>
        <name>3-dehydroquinate</name>
        <dbReference type="ChEBI" id="CHEBI:32364"/>
    </ligand>
</feature>
<dbReference type="PANTHER" id="PTHR21089:SF1">
    <property type="entry name" value="BIFUNCTIONAL 3-DEHYDROQUINATE DEHYDRATASE_SHIKIMATE DEHYDROGENASE, CHLOROPLASTIC"/>
    <property type="match status" value="1"/>
</dbReference>
<keyword evidence="2 6" id="KW-0521">NADP</keyword>
<dbReference type="InterPro" id="IPR013785">
    <property type="entry name" value="Aldolase_TIM"/>
</dbReference>
<feature type="domain" description="SDH C-terminal" evidence="9">
    <location>
        <begin position="458"/>
        <end position="485"/>
    </location>
</feature>
<dbReference type="InterPro" id="IPR011342">
    <property type="entry name" value="Shikimate_DH"/>
</dbReference>
<keyword evidence="3 6" id="KW-0560">Oxidoreductase</keyword>
<feature type="binding site" evidence="5">
    <location>
        <position position="183"/>
    </location>
    <ligand>
        <name>3-dehydroquinate</name>
        <dbReference type="ChEBI" id="CHEBI:32364"/>
    </ligand>
</feature>
<dbReference type="InterPro" id="IPR001381">
    <property type="entry name" value="DHquinase_I"/>
</dbReference>
<comment type="function">
    <text evidence="6">Involved in the biosynthesis of the chorismate, which leads to the biosynthesis of aromatic amino acids. Catalyzes the reversible NADPH linked reduction of 3-dehydroshikimate (DHSA) to yield shikimate (SA).</text>
</comment>
<dbReference type="EMBL" id="LNJE01000011">
    <property type="protein sequence ID" value="KYC57487.1"/>
    <property type="molecule type" value="Genomic_DNA"/>
</dbReference>
<feature type="binding site" evidence="6">
    <location>
        <position position="284"/>
    </location>
    <ligand>
        <name>shikimate</name>
        <dbReference type="ChEBI" id="CHEBI:36208"/>
    </ligand>
</feature>
<dbReference type="HAMAP" id="MF_00214">
    <property type="entry name" value="AroD"/>
    <property type="match status" value="1"/>
</dbReference>
<feature type="binding site" evidence="6">
    <location>
        <begin position="347"/>
        <end position="351"/>
    </location>
    <ligand>
        <name>NADP(+)</name>
        <dbReference type="ChEBI" id="CHEBI:58349"/>
    </ligand>
</feature>
<evidence type="ECO:0000313" key="11">
    <source>
        <dbReference type="EMBL" id="KYC57487.1"/>
    </source>
</evidence>
<feature type="binding site" evidence="5">
    <location>
        <position position="57"/>
    </location>
    <ligand>
        <name>3-dehydroquinate</name>
        <dbReference type="ChEBI" id="CHEBI:32364"/>
    </ligand>
</feature>
<dbReference type="Gene3D" id="3.40.50.720">
    <property type="entry name" value="NAD(P)-binding Rossmann-like Domain"/>
    <property type="match status" value="1"/>
</dbReference>
<dbReference type="GO" id="GO:0019632">
    <property type="term" value="P:shikimate metabolic process"/>
    <property type="evidence" value="ECO:0007669"/>
    <property type="project" value="InterPro"/>
</dbReference>
<dbReference type="GO" id="GO:0050661">
    <property type="term" value="F:NADP binding"/>
    <property type="evidence" value="ECO:0007669"/>
    <property type="project" value="InterPro"/>
</dbReference>
<feature type="binding site" evidence="6">
    <location>
        <position position="309"/>
    </location>
    <ligand>
        <name>shikimate</name>
        <dbReference type="ChEBI" id="CHEBI:36208"/>
    </ligand>
</feature>
<sequence length="500" mass="55966">MITASIIPSSKKEAICLLDKALSKGDLAELRVDLISDLNILEIGNLFDKKRVIITNRKKDEGGLFEGNESDRLHPLIDAMKLGFGFIDIEHSSIDSLKLLISKKRTLKSETKIILSYHNFQNTPLDMKEIVLQMKDQDVDLIKVVTYANDISDNLIIKDILFLFNDNPRLISFLMGERGEISRVLCNSWGSFTTYAPLKGLDMTAPGQIPLEVLRDIYRVNSIDETFDIYGLIGNPVKESIGYYVHNKLFSYYKMDAVYLNLLVDDLGKFMKVFEDYFKGFCVTMPFKETIIPYLGNIDQMALKIGAVNTIKKNKNELLGTNTDSLGAVYSIEKISTIKDKKVLILGAGGAGKAIAFGVASKLGKIIISNRDHTKAIELAKKLGAETIPWGDRDRVDFDILVNATKIGMSPEEDSCPMKDSFFERDLSGITVFDAVYSPIDTRLLTLSKKQGAKIASGLDMYIGQAMAQFEFWTGITPSYKEMERFSKEAILLRGDKAEN</sequence>
<evidence type="ECO:0000256" key="5">
    <source>
        <dbReference type="HAMAP-Rule" id="MF_00214"/>
    </source>
</evidence>
<comment type="function">
    <text evidence="5">Involved in the third step of the chorismate pathway, which leads to the biosynthesis of aromatic amino acids. Catalyzes the cis-dehydration of 3-dehydroquinate (DHQ) and introduces the first double bond of the aromatic ring to yield 3-dehydroshikimate.</text>
</comment>
<dbReference type="Pfam" id="PF01488">
    <property type="entry name" value="Shikimate_DH"/>
    <property type="match status" value="1"/>
</dbReference>
<dbReference type="InterPro" id="IPR036291">
    <property type="entry name" value="NAD(P)-bd_dom_sf"/>
</dbReference>
<dbReference type="PANTHER" id="PTHR21089">
    <property type="entry name" value="SHIKIMATE DEHYDROGENASE"/>
    <property type="match status" value="1"/>
</dbReference>
<feature type="active site" description="Schiff-base intermediate with substrate" evidence="5">
    <location>
        <position position="143"/>
    </location>
</feature>
<dbReference type="Gene3D" id="3.20.20.70">
    <property type="entry name" value="Aldolase class I"/>
    <property type="match status" value="1"/>
</dbReference>
<dbReference type="EMBL" id="LNJB01000011">
    <property type="protein sequence ID" value="KYC54593.1"/>
    <property type="molecule type" value="Genomic_DNA"/>
</dbReference>
<dbReference type="GO" id="GO:0009423">
    <property type="term" value="P:chorismate biosynthetic process"/>
    <property type="evidence" value="ECO:0007669"/>
    <property type="project" value="UniProtKB-UniRule"/>
</dbReference>
<proteinExistence type="inferred from homology"/>
<dbReference type="CDD" id="cd00502">
    <property type="entry name" value="DHQase_I"/>
    <property type="match status" value="1"/>
</dbReference>
<dbReference type="SUPFAM" id="SSF51569">
    <property type="entry name" value="Aldolase"/>
    <property type="match status" value="1"/>
</dbReference>
<evidence type="ECO:0000259" key="8">
    <source>
        <dbReference type="Pfam" id="PF08501"/>
    </source>
</evidence>
<dbReference type="GO" id="GO:0003855">
    <property type="term" value="F:3-dehydroquinate dehydratase activity"/>
    <property type="evidence" value="ECO:0007669"/>
    <property type="project" value="UniProtKB-UniRule"/>
</dbReference>
<dbReference type="Proteomes" id="UP000092420">
    <property type="component" value="Unassembled WGS sequence"/>
</dbReference>
<feature type="domain" description="Shikimate dehydrogenase substrate binding N-terminal" evidence="8">
    <location>
        <begin position="232"/>
        <end position="311"/>
    </location>
</feature>
<feature type="binding site" evidence="6">
    <location>
        <position position="437"/>
    </location>
    <ligand>
        <name>shikimate</name>
        <dbReference type="ChEBI" id="CHEBI:36208"/>
    </ligand>
</feature>
<reference evidence="11 12" key="1">
    <citation type="journal article" date="2016" name="ISME J.">
        <title>Chasing the elusive Euryarchaeota class WSA2: genomes reveal a uniquely fastidious methyl-reducing methanogen.</title>
        <authorList>
            <person name="Nobu M.K."/>
            <person name="Narihiro T."/>
            <person name="Kuroda K."/>
            <person name="Mei R."/>
            <person name="Liu W.T."/>
        </authorList>
    </citation>
    <scope>NUCLEOTIDE SEQUENCE [LARGE SCALE GENOMIC DNA]</scope>
    <source>
        <strain evidence="10">ADurb1013_Bin02101</strain>
        <strain evidence="11">ADurb1213_Bin02801</strain>
    </source>
</reference>
<dbReference type="InterPro" id="IPR022893">
    <property type="entry name" value="Shikimate_DH_fam"/>
</dbReference>
<feature type="active site" description="Proton acceptor" evidence="6">
    <location>
        <position position="288"/>
    </location>
</feature>
<dbReference type="GO" id="GO:0004764">
    <property type="term" value="F:shikimate 3-dehydrogenase (NADP+) activity"/>
    <property type="evidence" value="ECO:0007669"/>
    <property type="project" value="UniProtKB-UniRule"/>
</dbReference>
<accession>A0A150JJA1</accession>
<dbReference type="Pfam" id="PF18317">
    <property type="entry name" value="SDH_C"/>
    <property type="match status" value="1"/>
</dbReference>
<keyword evidence="5" id="KW-0456">Lyase</keyword>
<evidence type="ECO:0000256" key="3">
    <source>
        <dbReference type="ARBA" id="ARBA00023002"/>
    </source>
</evidence>
<dbReference type="PROSITE" id="PS50890">
    <property type="entry name" value="PUA"/>
    <property type="match status" value="1"/>
</dbReference>
<protein>
    <recommendedName>
        <fullName evidence="5 6">Multifunctional fusion protein</fullName>
    </recommendedName>
    <domain>
        <recommendedName>
            <fullName evidence="5">3-dehydroquinate dehydratase</fullName>
            <shortName evidence="5">3-dehydroquinase</shortName>
            <ecNumber evidence="5">4.2.1.10</ecNumber>
        </recommendedName>
        <alternativeName>
            <fullName evidence="5">Type I DHQase</fullName>
        </alternativeName>
        <alternativeName>
            <fullName evidence="5">Type I dehydroquinase</fullName>
            <shortName evidence="5">DHQ1</shortName>
        </alternativeName>
    </domain>
    <domain>
        <recommendedName>
            <fullName evidence="6">Shikimate dehydrogenase (NADP(+))</fullName>
            <shortName evidence="6">SDH</shortName>
            <ecNumber evidence="6">1.1.1.25</ecNumber>
        </recommendedName>
    </domain>
</protein>
<feature type="binding site" evidence="6">
    <location>
        <position position="465"/>
    </location>
    <ligand>
        <name>shikimate</name>
        <dbReference type="ChEBI" id="CHEBI:36208"/>
    </ligand>
</feature>
<dbReference type="CDD" id="cd01065">
    <property type="entry name" value="NAD_bind_Shikimate_DH"/>
    <property type="match status" value="1"/>
</dbReference>